<evidence type="ECO:0000256" key="1">
    <source>
        <dbReference type="SAM" id="MobiDB-lite"/>
    </source>
</evidence>
<dbReference type="Proteomes" id="UP000639643">
    <property type="component" value="Unassembled WGS sequence"/>
</dbReference>
<sequence>MFQSAEDPHQRSEPSSLRGIEEGQPKSQKPASGRGPGVEGERGQGVVAPGGRPGGTENFGARPGSRYRWARCSPSACVVDAPAAGLPAKRNPCGGIGQSREGLKFEACRESHVAHADVSRLSSCGRGSFPAAGLVPHIINLSSFCVSYLDDVLDIWGHRSTSLTGWWEDGGQQTAPNRVFNTSSPTAQPAGYRINSRECLNSDVSSRATIV</sequence>
<organism evidence="2 3">
    <name type="scientific">Colletotrichum musicola</name>
    <dbReference type="NCBI Taxonomy" id="2175873"/>
    <lineage>
        <taxon>Eukaryota</taxon>
        <taxon>Fungi</taxon>
        <taxon>Dikarya</taxon>
        <taxon>Ascomycota</taxon>
        <taxon>Pezizomycotina</taxon>
        <taxon>Sordariomycetes</taxon>
        <taxon>Hypocreomycetidae</taxon>
        <taxon>Glomerellales</taxon>
        <taxon>Glomerellaceae</taxon>
        <taxon>Colletotrichum</taxon>
        <taxon>Colletotrichum orchidearum species complex</taxon>
    </lineage>
</organism>
<dbReference type="OrthoDB" id="10634777at2759"/>
<dbReference type="AlphaFoldDB" id="A0A8H6NLG7"/>
<reference evidence="2" key="1">
    <citation type="journal article" date="2020" name="Phytopathology">
        <title>Genome Sequence Resources of Colletotrichum truncatum, C. plurivorum, C. musicola, and C. sojae: Four Species Pathogenic to Soybean (Glycine max).</title>
        <authorList>
            <person name="Rogerio F."/>
            <person name="Boufleur T.R."/>
            <person name="Ciampi-Guillardi M."/>
            <person name="Sukno S.A."/>
            <person name="Thon M.R."/>
            <person name="Massola Junior N.S."/>
            <person name="Baroncelli R."/>
        </authorList>
    </citation>
    <scope>NUCLEOTIDE SEQUENCE</scope>
    <source>
        <strain evidence="2">LFN0074</strain>
    </source>
</reference>
<comment type="caution">
    <text evidence="2">The sequence shown here is derived from an EMBL/GenBank/DDBJ whole genome shotgun (WGS) entry which is preliminary data.</text>
</comment>
<name>A0A8H6NLG7_9PEZI</name>
<feature type="region of interest" description="Disordered" evidence="1">
    <location>
        <begin position="1"/>
        <end position="63"/>
    </location>
</feature>
<evidence type="ECO:0000313" key="3">
    <source>
        <dbReference type="Proteomes" id="UP000639643"/>
    </source>
</evidence>
<protein>
    <submittedName>
        <fullName evidence="2">Uncharacterized protein</fullName>
    </submittedName>
</protein>
<accession>A0A8H6NLG7</accession>
<keyword evidence="3" id="KW-1185">Reference proteome</keyword>
<evidence type="ECO:0000313" key="2">
    <source>
        <dbReference type="EMBL" id="KAF6836791.1"/>
    </source>
</evidence>
<feature type="compositionally biased region" description="Basic and acidic residues" evidence="1">
    <location>
        <begin position="1"/>
        <end position="12"/>
    </location>
</feature>
<dbReference type="EMBL" id="WIGM01000154">
    <property type="protein sequence ID" value="KAF6836791.1"/>
    <property type="molecule type" value="Genomic_DNA"/>
</dbReference>
<gene>
    <name evidence="2" type="ORF">CMUS01_05271</name>
</gene>
<proteinExistence type="predicted"/>